<keyword evidence="3" id="KW-1185">Reference proteome</keyword>
<proteinExistence type="predicted"/>
<name>A0A852Z170_9ACTN</name>
<evidence type="ECO:0000256" key="1">
    <source>
        <dbReference type="SAM" id="MobiDB-lite"/>
    </source>
</evidence>
<gene>
    <name evidence="2" type="ORF">FHR84_003917</name>
</gene>
<dbReference type="EMBL" id="JACBYW010000008">
    <property type="protein sequence ID" value="NYH80551.1"/>
    <property type="molecule type" value="Genomic_DNA"/>
</dbReference>
<reference evidence="2 3" key="1">
    <citation type="submission" date="2020-07" db="EMBL/GenBank/DDBJ databases">
        <title>Genomic Encyclopedia of Type Strains, Phase III (KMG-III): the genomes of soil and plant-associated and newly described type strains.</title>
        <authorList>
            <person name="Whitman W."/>
        </authorList>
    </citation>
    <scope>NUCLEOTIDE SEQUENCE [LARGE SCALE GENOMIC DNA]</scope>
    <source>
        <strain evidence="2 3">CECT 8576</strain>
    </source>
</reference>
<dbReference type="RefSeq" id="WP_179536901.1">
    <property type="nucleotide sequence ID" value="NZ_JACBYW010000008.1"/>
</dbReference>
<feature type="compositionally biased region" description="Polar residues" evidence="1">
    <location>
        <begin position="1"/>
        <end position="13"/>
    </location>
</feature>
<dbReference type="AlphaFoldDB" id="A0A852Z170"/>
<feature type="compositionally biased region" description="Low complexity" evidence="1">
    <location>
        <begin position="22"/>
        <end position="35"/>
    </location>
</feature>
<feature type="region of interest" description="Disordered" evidence="1">
    <location>
        <begin position="151"/>
        <end position="179"/>
    </location>
</feature>
<protein>
    <recommendedName>
        <fullName evidence="4">PE family protein</fullName>
    </recommendedName>
</protein>
<comment type="caution">
    <text evidence="2">The sequence shown here is derived from an EMBL/GenBank/DDBJ whole genome shotgun (WGS) entry which is preliminary data.</text>
</comment>
<dbReference type="Proteomes" id="UP000548304">
    <property type="component" value="Unassembled WGS sequence"/>
</dbReference>
<evidence type="ECO:0000313" key="2">
    <source>
        <dbReference type="EMBL" id="NYH80551.1"/>
    </source>
</evidence>
<organism evidence="2 3">
    <name type="scientific">Actinopolyspora biskrensis</name>
    <dbReference type="NCBI Taxonomy" id="1470178"/>
    <lineage>
        <taxon>Bacteria</taxon>
        <taxon>Bacillati</taxon>
        <taxon>Actinomycetota</taxon>
        <taxon>Actinomycetes</taxon>
        <taxon>Actinopolysporales</taxon>
        <taxon>Actinopolysporaceae</taxon>
        <taxon>Actinopolyspora</taxon>
    </lineage>
</organism>
<sequence>MANEENGQSSSDGPNADGQGGLDAADQAAMDAATQMPDGPVLGGLAEVATDIARISDRANTKAELAQSLSSNTRMVVDPEEVDDLAKFFEEKAEEIESKALSYQDLALVPPPGTDPTSNGAAKIHGQVASGEEQSFFPNYMKLAQVFKDTAESLRSSAKQTRTDDENAADSFNRGAQNA</sequence>
<feature type="region of interest" description="Disordered" evidence="1">
    <location>
        <begin position="1"/>
        <end position="40"/>
    </location>
</feature>
<evidence type="ECO:0008006" key="4">
    <source>
        <dbReference type="Google" id="ProtNLM"/>
    </source>
</evidence>
<evidence type="ECO:0000313" key="3">
    <source>
        <dbReference type="Proteomes" id="UP000548304"/>
    </source>
</evidence>
<accession>A0A852Z170</accession>